<dbReference type="InterPro" id="IPR002347">
    <property type="entry name" value="SDR_fam"/>
</dbReference>
<comment type="caution">
    <text evidence="4">The sequence shown here is derived from an EMBL/GenBank/DDBJ whole genome shotgun (WGS) entry which is preliminary data.</text>
</comment>
<evidence type="ECO:0000313" key="5">
    <source>
        <dbReference type="Proteomes" id="UP000824124"/>
    </source>
</evidence>
<dbReference type="Proteomes" id="UP000824124">
    <property type="component" value="Unassembled WGS sequence"/>
</dbReference>
<dbReference type="PRINTS" id="PR00080">
    <property type="entry name" value="SDRFAMILY"/>
</dbReference>
<evidence type="ECO:0000256" key="1">
    <source>
        <dbReference type="ARBA" id="ARBA00006484"/>
    </source>
</evidence>
<dbReference type="PANTHER" id="PTHR43976">
    <property type="entry name" value="SHORT CHAIN DEHYDROGENASE"/>
    <property type="match status" value="1"/>
</dbReference>
<gene>
    <name evidence="4" type="ORF">IAB00_05450</name>
</gene>
<name>A0A9D1HKA8_9FIRM</name>
<dbReference type="SUPFAM" id="SSF51735">
    <property type="entry name" value="NAD(P)-binding Rossmann-fold domains"/>
    <property type="match status" value="1"/>
</dbReference>
<reference evidence="4" key="1">
    <citation type="submission" date="2020-10" db="EMBL/GenBank/DDBJ databases">
        <authorList>
            <person name="Gilroy R."/>
        </authorList>
    </citation>
    <scope>NUCLEOTIDE SEQUENCE</scope>
    <source>
        <strain evidence="4">2830</strain>
    </source>
</reference>
<dbReference type="InterPro" id="IPR036291">
    <property type="entry name" value="NAD(P)-bd_dom_sf"/>
</dbReference>
<protein>
    <submittedName>
        <fullName evidence="4">SDR family oxidoreductase</fullName>
    </submittedName>
</protein>
<dbReference type="Pfam" id="PF00106">
    <property type="entry name" value="adh_short"/>
    <property type="match status" value="1"/>
</dbReference>
<dbReference type="GO" id="GO:0016491">
    <property type="term" value="F:oxidoreductase activity"/>
    <property type="evidence" value="ECO:0007669"/>
    <property type="project" value="UniProtKB-KW"/>
</dbReference>
<dbReference type="Gene3D" id="3.40.50.720">
    <property type="entry name" value="NAD(P)-binding Rossmann-like Domain"/>
    <property type="match status" value="1"/>
</dbReference>
<sequence>MMKRVWMITGAGKGIGYSIARAALEAGNYVVAATRKENDFSAPQGYEKNTLNLRLDVSDLNAAVYKSAVQKAVSRFGRIDVLVNNAGHGRITNFEETSEDNIRELFEVNFFGMLRVTRSVLPVMRKQRSGHIFNIASGAGYAPGPVVYHSSKFAVTGFSTSLAFEVAPFGIKVTNVVPGMVRTSFYDKGNMCMEPDISIADYDENRWQDDFMQANSHHEQTGDPDKIAKLIVEVSDMQDAPLHLPVTADAVETLKNWQKGIEKDIEVWGKQAAKTTVDN</sequence>
<reference evidence="4" key="2">
    <citation type="journal article" date="2021" name="PeerJ">
        <title>Extensive microbial diversity within the chicken gut microbiome revealed by metagenomics and culture.</title>
        <authorList>
            <person name="Gilroy R."/>
            <person name="Ravi A."/>
            <person name="Getino M."/>
            <person name="Pursley I."/>
            <person name="Horton D.L."/>
            <person name="Alikhan N.F."/>
            <person name="Baker D."/>
            <person name="Gharbi K."/>
            <person name="Hall N."/>
            <person name="Watson M."/>
            <person name="Adriaenssens E.M."/>
            <person name="Foster-Nyarko E."/>
            <person name="Jarju S."/>
            <person name="Secka A."/>
            <person name="Antonio M."/>
            <person name="Oren A."/>
            <person name="Chaudhuri R.R."/>
            <person name="La Ragione R."/>
            <person name="Hildebrand F."/>
            <person name="Pallen M.J."/>
        </authorList>
    </citation>
    <scope>NUCLEOTIDE SEQUENCE</scope>
    <source>
        <strain evidence="4">2830</strain>
    </source>
</reference>
<dbReference type="InterPro" id="IPR051911">
    <property type="entry name" value="SDR_oxidoreductase"/>
</dbReference>
<organism evidence="4 5">
    <name type="scientific">Candidatus Avidehalobacter gallistercoris</name>
    <dbReference type="NCBI Taxonomy" id="2840694"/>
    <lineage>
        <taxon>Bacteria</taxon>
        <taxon>Bacillati</taxon>
        <taxon>Bacillota</taxon>
        <taxon>Clostridia</taxon>
        <taxon>Eubacteriales</taxon>
        <taxon>Peptococcaceae</taxon>
        <taxon>Peptococcaceae incertae sedis</taxon>
        <taxon>Candidatus Avidehalobacter</taxon>
    </lineage>
</organism>
<evidence type="ECO:0000313" key="4">
    <source>
        <dbReference type="EMBL" id="HIU10669.1"/>
    </source>
</evidence>
<dbReference type="EMBL" id="DVMH01000027">
    <property type="protein sequence ID" value="HIU10669.1"/>
    <property type="molecule type" value="Genomic_DNA"/>
</dbReference>
<keyword evidence="2" id="KW-0560">Oxidoreductase</keyword>
<dbReference type="PRINTS" id="PR00081">
    <property type="entry name" value="GDHRDH"/>
</dbReference>
<evidence type="ECO:0000256" key="3">
    <source>
        <dbReference type="RuleBase" id="RU000363"/>
    </source>
</evidence>
<proteinExistence type="inferred from homology"/>
<dbReference type="PANTHER" id="PTHR43976:SF16">
    <property type="entry name" value="SHORT-CHAIN DEHYDROGENASE_REDUCTASE FAMILY PROTEIN"/>
    <property type="match status" value="1"/>
</dbReference>
<dbReference type="AlphaFoldDB" id="A0A9D1HKA8"/>
<comment type="similarity">
    <text evidence="1 3">Belongs to the short-chain dehydrogenases/reductases (SDR) family.</text>
</comment>
<dbReference type="CDD" id="cd05374">
    <property type="entry name" value="17beta-HSD-like_SDR_c"/>
    <property type="match status" value="1"/>
</dbReference>
<accession>A0A9D1HKA8</accession>
<evidence type="ECO:0000256" key="2">
    <source>
        <dbReference type="ARBA" id="ARBA00023002"/>
    </source>
</evidence>